<evidence type="ECO:0000256" key="2">
    <source>
        <dbReference type="SAM" id="Phobius"/>
    </source>
</evidence>
<gene>
    <name evidence="3" type="ORF">F5X68DRAFT_260969</name>
</gene>
<keyword evidence="2" id="KW-0812">Transmembrane</keyword>
<keyword evidence="2" id="KW-0472">Membrane</keyword>
<feature type="transmembrane region" description="Helical" evidence="2">
    <location>
        <begin position="7"/>
        <end position="26"/>
    </location>
</feature>
<comment type="caution">
    <text evidence="3">The sequence shown here is derived from an EMBL/GenBank/DDBJ whole genome shotgun (WGS) entry which is preliminary data.</text>
</comment>
<dbReference type="OrthoDB" id="71600at2759"/>
<dbReference type="Proteomes" id="UP000770015">
    <property type="component" value="Unassembled WGS sequence"/>
</dbReference>
<proteinExistence type="predicted"/>
<accession>A0A9P8VDP5</accession>
<evidence type="ECO:0000313" key="4">
    <source>
        <dbReference type="Proteomes" id="UP000770015"/>
    </source>
</evidence>
<dbReference type="EMBL" id="JAGSXJ010000009">
    <property type="protein sequence ID" value="KAH6688507.1"/>
    <property type="molecule type" value="Genomic_DNA"/>
</dbReference>
<feature type="region of interest" description="Disordered" evidence="1">
    <location>
        <begin position="246"/>
        <end position="291"/>
    </location>
</feature>
<sequence length="291" mass="31602">MFIPGPGIVYLLILLILLAFSIAIHISSTNLSLPSSPGITLATILLPLIAAANTLLRPRLLYAARGSLSLLQRIYPTTFQSLQAILTTALATYLLQQAFPGDAQSCHLATRWQRLFAAKDASAIRRIQNALECCGLNSVRDRAWPFPEGRGGGGAGRCVERFDRDTACAGPWGHEAAQIAGLELGIVLAVAVLQIMSLLIARPAKQWRHSWWAQGWRANFPEEDRVILIEDEERVRPLLEAAPDVQGEAEEAVGYSDVTPPRITPPNYGTGNGDAPRVVPSGLQPNAWSNE</sequence>
<feature type="transmembrane region" description="Helical" evidence="2">
    <location>
        <begin position="38"/>
        <end position="56"/>
    </location>
</feature>
<feature type="transmembrane region" description="Helical" evidence="2">
    <location>
        <begin position="179"/>
        <end position="201"/>
    </location>
</feature>
<organism evidence="3 4">
    <name type="scientific">Plectosphaerella plurivora</name>
    <dbReference type="NCBI Taxonomy" id="936078"/>
    <lineage>
        <taxon>Eukaryota</taxon>
        <taxon>Fungi</taxon>
        <taxon>Dikarya</taxon>
        <taxon>Ascomycota</taxon>
        <taxon>Pezizomycotina</taxon>
        <taxon>Sordariomycetes</taxon>
        <taxon>Hypocreomycetidae</taxon>
        <taxon>Glomerellales</taxon>
        <taxon>Plectosphaerellaceae</taxon>
        <taxon>Plectosphaerella</taxon>
    </lineage>
</organism>
<keyword evidence="4" id="KW-1185">Reference proteome</keyword>
<feature type="transmembrane region" description="Helical" evidence="2">
    <location>
        <begin position="77"/>
        <end position="95"/>
    </location>
</feature>
<evidence type="ECO:0000256" key="1">
    <source>
        <dbReference type="SAM" id="MobiDB-lite"/>
    </source>
</evidence>
<reference evidence="3" key="1">
    <citation type="journal article" date="2021" name="Nat. Commun.">
        <title>Genetic determinants of endophytism in the Arabidopsis root mycobiome.</title>
        <authorList>
            <person name="Mesny F."/>
            <person name="Miyauchi S."/>
            <person name="Thiergart T."/>
            <person name="Pickel B."/>
            <person name="Atanasova L."/>
            <person name="Karlsson M."/>
            <person name="Huettel B."/>
            <person name="Barry K.W."/>
            <person name="Haridas S."/>
            <person name="Chen C."/>
            <person name="Bauer D."/>
            <person name="Andreopoulos W."/>
            <person name="Pangilinan J."/>
            <person name="LaButti K."/>
            <person name="Riley R."/>
            <person name="Lipzen A."/>
            <person name="Clum A."/>
            <person name="Drula E."/>
            <person name="Henrissat B."/>
            <person name="Kohler A."/>
            <person name="Grigoriev I.V."/>
            <person name="Martin F.M."/>
            <person name="Hacquard S."/>
        </authorList>
    </citation>
    <scope>NUCLEOTIDE SEQUENCE</scope>
    <source>
        <strain evidence="3">MPI-SDFR-AT-0117</strain>
    </source>
</reference>
<name>A0A9P8VDP5_9PEZI</name>
<dbReference type="AlphaFoldDB" id="A0A9P8VDP5"/>
<protein>
    <submittedName>
        <fullName evidence="3">Tetraspanin</fullName>
    </submittedName>
</protein>
<keyword evidence="2" id="KW-1133">Transmembrane helix</keyword>
<evidence type="ECO:0000313" key="3">
    <source>
        <dbReference type="EMBL" id="KAH6688507.1"/>
    </source>
</evidence>